<dbReference type="PANTHER" id="PTHR24320:SF283">
    <property type="entry name" value="RETINOL DEHYDROGENASE 11"/>
    <property type="match status" value="1"/>
</dbReference>
<dbReference type="GO" id="GO:0016491">
    <property type="term" value="F:oxidoreductase activity"/>
    <property type="evidence" value="ECO:0007669"/>
    <property type="project" value="UniProtKB-KW"/>
</dbReference>
<protein>
    <submittedName>
        <fullName evidence="4">WW domain-containing oxidoreductase</fullName>
    </submittedName>
</protein>
<dbReference type="SUPFAM" id="SSF51735">
    <property type="entry name" value="NAD(P)-binding Rossmann-fold domains"/>
    <property type="match status" value="1"/>
</dbReference>
<name>C5FHM5_ARTOC</name>
<dbReference type="InterPro" id="IPR036291">
    <property type="entry name" value="NAD(P)-bd_dom_sf"/>
</dbReference>
<evidence type="ECO:0000256" key="3">
    <source>
        <dbReference type="ARBA" id="ARBA00023002"/>
    </source>
</evidence>
<dbReference type="Pfam" id="PF00106">
    <property type="entry name" value="adh_short"/>
    <property type="match status" value="1"/>
</dbReference>
<organism evidence="4 5">
    <name type="scientific">Arthroderma otae (strain ATCC MYA-4605 / CBS 113480)</name>
    <name type="common">Microsporum canis</name>
    <dbReference type="NCBI Taxonomy" id="554155"/>
    <lineage>
        <taxon>Eukaryota</taxon>
        <taxon>Fungi</taxon>
        <taxon>Dikarya</taxon>
        <taxon>Ascomycota</taxon>
        <taxon>Pezizomycotina</taxon>
        <taxon>Eurotiomycetes</taxon>
        <taxon>Eurotiomycetidae</taxon>
        <taxon>Onygenales</taxon>
        <taxon>Arthrodermataceae</taxon>
        <taxon>Microsporum</taxon>
    </lineage>
</organism>
<dbReference type="GeneID" id="9230790"/>
<dbReference type="PANTHER" id="PTHR24320">
    <property type="entry name" value="RETINOL DEHYDROGENASE"/>
    <property type="match status" value="1"/>
</dbReference>
<dbReference type="STRING" id="554155.C5FHM5"/>
<sequence>MPAPYNTNTTAGELVSDYAHLIKGKVILTTGVSSNSLGAVFVQSVAAANPSCLILAARNVGKLTQTAAEITAAHPTVKVRTLQVDLASLQSVRAAATEINAWDDLQAIDVLVNNAGIMAVDYRLSPDGFESQFATNHLGPFFFTNLIMKKIVAAKEPRIVVVSSEGHRLNPVRFHDYNFDDGKTYNRWRAYGQSKSCNVLFAISLAQKLGVKSGLQAFSLHPGAIVTNLSAHLNLETAQDELQNLDKWLGNREGWKRFDLKSPERGAATHVYAAFDPNLKCSNGAYLTDCHVADPMVDTIKPWATNSFEAERLWRLSERLVGQEFPY</sequence>
<keyword evidence="2" id="KW-0521">NADP</keyword>
<gene>
    <name evidence="4" type="ORF">MCYG_01584</name>
</gene>
<dbReference type="HOGENOM" id="CLU_010194_44_0_1"/>
<dbReference type="AlphaFoldDB" id="C5FHM5"/>
<dbReference type="OrthoDB" id="191139at2759"/>
<evidence type="ECO:0000313" key="4">
    <source>
        <dbReference type="EMBL" id="EEQ28765.1"/>
    </source>
</evidence>
<dbReference type="Gene3D" id="3.40.50.720">
    <property type="entry name" value="NAD(P)-binding Rossmann-like Domain"/>
    <property type="match status" value="1"/>
</dbReference>
<keyword evidence="3" id="KW-0560">Oxidoreductase</keyword>
<keyword evidence="5" id="KW-1185">Reference proteome</keyword>
<dbReference type="VEuPathDB" id="FungiDB:MCYG_01584"/>
<dbReference type="RefSeq" id="XP_002848650.1">
    <property type="nucleotide sequence ID" value="XM_002848604.1"/>
</dbReference>
<dbReference type="PRINTS" id="PR00081">
    <property type="entry name" value="GDHRDH"/>
</dbReference>
<dbReference type="InterPro" id="IPR002347">
    <property type="entry name" value="SDR_fam"/>
</dbReference>
<reference evidence="5" key="1">
    <citation type="journal article" date="2012" name="MBio">
        <title>Comparative genome analysis of Trichophyton rubrum and related dermatophytes reveals candidate genes involved in infection.</title>
        <authorList>
            <person name="Martinez D.A."/>
            <person name="Oliver B.G."/>
            <person name="Graeser Y."/>
            <person name="Goldberg J.M."/>
            <person name="Li W."/>
            <person name="Martinez-Rossi N.M."/>
            <person name="Monod M."/>
            <person name="Shelest E."/>
            <person name="Barton R.C."/>
            <person name="Birch E."/>
            <person name="Brakhage A.A."/>
            <person name="Chen Z."/>
            <person name="Gurr S.J."/>
            <person name="Heiman D."/>
            <person name="Heitman J."/>
            <person name="Kosti I."/>
            <person name="Rossi A."/>
            <person name="Saif S."/>
            <person name="Samalova M."/>
            <person name="Saunders C.W."/>
            <person name="Shea T."/>
            <person name="Summerbell R.C."/>
            <person name="Xu J."/>
            <person name="Young S."/>
            <person name="Zeng Q."/>
            <person name="Birren B.W."/>
            <person name="Cuomo C.A."/>
            <person name="White T.C."/>
        </authorList>
    </citation>
    <scope>NUCLEOTIDE SEQUENCE [LARGE SCALE GENOMIC DNA]</scope>
    <source>
        <strain evidence="5">ATCC MYA-4605 / CBS 113480</strain>
    </source>
</reference>
<dbReference type="Proteomes" id="UP000002035">
    <property type="component" value="Unassembled WGS sequence"/>
</dbReference>
<dbReference type="eggNOG" id="KOG1208">
    <property type="taxonomic scope" value="Eukaryota"/>
</dbReference>
<evidence type="ECO:0000256" key="1">
    <source>
        <dbReference type="ARBA" id="ARBA00006484"/>
    </source>
</evidence>
<evidence type="ECO:0000256" key="2">
    <source>
        <dbReference type="ARBA" id="ARBA00022857"/>
    </source>
</evidence>
<proteinExistence type="inferred from homology"/>
<dbReference type="OMA" id="DPWGWVD"/>
<accession>C5FHM5</accession>
<comment type="similarity">
    <text evidence="1">Belongs to the short-chain dehydrogenases/reductases (SDR) family.</text>
</comment>
<dbReference type="EMBL" id="DS995702">
    <property type="protein sequence ID" value="EEQ28765.1"/>
    <property type="molecule type" value="Genomic_DNA"/>
</dbReference>
<evidence type="ECO:0000313" key="5">
    <source>
        <dbReference type="Proteomes" id="UP000002035"/>
    </source>
</evidence>